<comment type="caution">
    <text evidence="1">The sequence shown here is derived from an EMBL/GenBank/DDBJ whole genome shotgun (WGS) entry which is preliminary data.</text>
</comment>
<dbReference type="Proteomes" id="UP000828048">
    <property type="component" value="Chromosome 4"/>
</dbReference>
<sequence length="919" mass="102486">MDKLVQGLDWFGFDHILIPSFPDHKLVNGLELSDLPHKSDAYGSKTVLNYISQMLMEDDDRENRPGLIQDSLALQAAEKSLYDVLYNPPSVCEKVDSPDGDFTRACSRSLTIVHSSASVDNIGDANLIADRNELGFSCVDADLDYAMQSNSKTSGSLSVSRGTVESESSVSSLQVLDPSKVSQAGSQGIVILPKEENESYILEQNEKPPRVLLSDSEAEKNLGEHLICRSRGTRNHYDEDGDNLFSSLSMCSEEENNVREAVFKYINQMLMEDGDDDDDLENRQGLIRDTLALQAAEKSLYDVLYNPPNICDQNVDSPDGDFNRTCSCGPSVGSSASVNNTGDPNFIGDRNKLEFSRVDGNLDYAMQSNPKTSGSSCISCGTVDSLVSSFQVLDPSKVIQAGLQVAVILREEEHENYILEKNEKPPRVQSDSEAEKNLGENLMCQSRGMRNHYNEDGDHLEVGRSKKQLAGYDEDSDEQSGMYEVLLCPAMNPHLHKDESPARDVYEASSSGLGGKLQKNGKSKGSSGRKARFKKQGKRREVVDLMSLLSECAQAVAFDSVAANELLKQIRQHSSPTGNGTERMAHYLADALEARLAGTGRALDASFLSKRLTAAESLAAYLAYIKASPFRKMLNFFANKMIWKLAEKATKIHIIDFGIIHGFQWPGLFQHLSLRPGGPPSIRLTGIDFPQPGFRPAERVEETGRRLAYYCEKFNVPFEFNGVAEKWDTISLEDLNVQRDEVLVVNCLNRMRYVSDDETVDAESPRDAVLKLIKKINPDLFIHGIVNASYNAPLFVSRFRELLFESDALFDMFDTILPLEHQGRMLYERDVIGRGAMSVVACEGTERIIRPETYRQWRIRNTRAGLKQLPLDLEIVKDVRAKVKLGYHKDFVVDEDINWMLQGWKGKILSAVSCWKPAP</sequence>
<evidence type="ECO:0000313" key="2">
    <source>
        <dbReference type="Proteomes" id="UP000828048"/>
    </source>
</evidence>
<name>A0ACB7Z7Q1_9ERIC</name>
<dbReference type="EMBL" id="CM037154">
    <property type="protein sequence ID" value="KAH7861938.1"/>
    <property type="molecule type" value="Genomic_DNA"/>
</dbReference>
<organism evidence="1 2">
    <name type="scientific">Vaccinium darrowii</name>
    <dbReference type="NCBI Taxonomy" id="229202"/>
    <lineage>
        <taxon>Eukaryota</taxon>
        <taxon>Viridiplantae</taxon>
        <taxon>Streptophyta</taxon>
        <taxon>Embryophyta</taxon>
        <taxon>Tracheophyta</taxon>
        <taxon>Spermatophyta</taxon>
        <taxon>Magnoliopsida</taxon>
        <taxon>eudicotyledons</taxon>
        <taxon>Gunneridae</taxon>
        <taxon>Pentapetalae</taxon>
        <taxon>asterids</taxon>
        <taxon>Ericales</taxon>
        <taxon>Ericaceae</taxon>
        <taxon>Vaccinioideae</taxon>
        <taxon>Vaccinieae</taxon>
        <taxon>Vaccinium</taxon>
    </lineage>
</organism>
<proteinExistence type="predicted"/>
<accession>A0ACB7Z7Q1</accession>
<keyword evidence="2" id="KW-1185">Reference proteome</keyword>
<evidence type="ECO:0000313" key="1">
    <source>
        <dbReference type="EMBL" id="KAH7861938.1"/>
    </source>
</evidence>
<reference evidence="1 2" key="1">
    <citation type="journal article" date="2021" name="Hortic Res">
        <title>High-quality reference genome and annotation aids understanding of berry development for evergreen blueberry (Vaccinium darrowii).</title>
        <authorList>
            <person name="Yu J."/>
            <person name="Hulse-Kemp A.M."/>
            <person name="Babiker E."/>
            <person name="Staton M."/>
        </authorList>
    </citation>
    <scope>NUCLEOTIDE SEQUENCE [LARGE SCALE GENOMIC DNA]</scope>
    <source>
        <strain evidence="2">cv. NJ 8807/NJ 8810</strain>
        <tissue evidence="1">Young leaf</tissue>
    </source>
</reference>
<gene>
    <name evidence="1" type="ORF">Vadar_032851</name>
</gene>
<protein>
    <submittedName>
        <fullName evidence="1">Uncharacterized protein</fullName>
    </submittedName>
</protein>